<protein>
    <recommendedName>
        <fullName evidence="3">GED domain-containing protein</fullName>
    </recommendedName>
</protein>
<feature type="transmembrane region" description="Helical" evidence="2">
    <location>
        <begin position="12"/>
        <end position="32"/>
    </location>
</feature>
<feature type="region of interest" description="Disordered" evidence="1">
    <location>
        <begin position="61"/>
        <end position="128"/>
    </location>
</feature>
<evidence type="ECO:0000259" key="3">
    <source>
        <dbReference type="PROSITE" id="PS51388"/>
    </source>
</evidence>
<dbReference type="PROSITE" id="PS51388">
    <property type="entry name" value="GED"/>
    <property type="match status" value="1"/>
</dbReference>
<evidence type="ECO:0000313" key="4">
    <source>
        <dbReference type="EMBL" id="GJN03176.1"/>
    </source>
</evidence>
<dbReference type="InterPro" id="IPR022812">
    <property type="entry name" value="Dynamin"/>
</dbReference>
<dbReference type="GO" id="GO:0008017">
    <property type="term" value="F:microtubule binding"/>
    <property type="evidence" value="ECO:0007669"/>
    <property type="project" value="TreeGrafter"/>
</dbReference>
<dbReference type="GO" id="GO:0003924">
    <property type="term" value="F:GTPase activity"/>
    <property type="evidence" value="ECO:0007669"/>
    <property type="project" value="InterPro"/>
</dbReference>
<dbReference type="Pfam" id="PF02212">
    <property type="entry name" value="GED"/>
    <property type="match status" value="1"/>
</dbReference>
<feature type="transmembrane region" description="Helical" evidence="2">
    <location>
        <begin position="228"/>
        <end position="247"/>
    </location>
</feature>
<reference evidence="4" key="1">
    <citation type="journal article" date="2018" name="DNA Res.">
        <title>Multiple hybrid de novo genome assembly of finger millet, an orphan allotetraploid crop.</title>
        <authorList>
            <person name="Hatakeyama M."/>
            <person name="Aluri S."/>
            <person name="Balachadran M.T."/>
            <person name="Sivarajan S.R."/>
            <person name="Patrignani A."/>
            <person name="Gruter S."/>
            <person name="Poveda L."/>
            <person name="Shimizu-Inatsugi R."/>
            <person name="Baeten J."/>
            <person name="Francoijs K.J."/>
            <person name="Nataraja K.N."/>
            <person name="Reddy Y.A.N."/>
            <person name="Phadnis S."/>
            <person name="Ravikumar R.L."/>
            <person name="Schlapbach R."/>
            <person name="Sreeman S.M."/>
            <person name="Shimizu K.K."/>
        </authorList>
    </citation>
    <scope>NUCLEOTIDE SEQUENCE</scope>
</reference>
<dbReference type="AlphaFoldDB" id="A0AAV5CYB1"/>
<dbReference type="GO" id="GO:0016020">
    <property type="term" value="C:membrane"/>
    <property type="evidence" value="ECO:0007669"/>
    <property type="project" value="TreeGrafter"/>
</dbReference>
<dbReference type="InterPro" id="IPR003130">
    <property type="entry name" value="GED"/>
</dbReference>
<keyword evidence="2" id="KW-0472">Membrane</keyword>
<dbReference type="Proteomes" id="UP001054889">
    <property type="component" value="Unassembled WGS sequence"/>
</dbReference>
<dbReference type="SMART" id="SM00302">
    <property type="entry name" value="GED"/>
    <property type="match status" value="1"/>
</dbReference>
<dbReference type="GO" id="GO:0005874">
    <property type="term" value="C:microtubule"/>
    <property type="evidence" value="ECO:0007669"/>
    <property type="project" value="TreeGrafter"/>
</dbReference>
<sequence length="438" mass="46890">MPCASSPNHIAVSFAMYCAVTNCAVTTLVYLVQMDYINTSHPNFVGGSKVIELAKHEALPSKASTSVSGHKDGALVGSDTQLTAERSQKSRAIFPRDSTRGAPPGQPDMTTGTGGSQIGNSHGGNSSVNTMPQVRRLEKISSMIQLNEVRLLSDVNPMSLFLGSESRKLGFIFFLIQSDFSPCLYQPPITLKSYQPEQDVTEIAIMKLLIKSYYDIVRKNIEDAVPKAVMHFLVGLFIRLLCIVILFSNGPFYLRDNLLNELMKETDEVLIRRKRIQETLEVLEQAHRDYWAGNASGAVNPASSSGHISITVPRVLFVAEGSESPDDADYSSSAAAVGASQLDAVGGGGGGGGGNDTLVWVAMHDCRMLLGDCDANVEQVLSNIAYGAGSFDARLRTCRPGSARSSRSRGSPIGLDLAAIASYPKIPFSSTGPTPPPA</sequence>
<evidence type="ECO:0000256" key="1">
    <source>
        <dbReference type="SAM" id="MobiDB-lite"/>
    </source>
</evidence>
<keyword evidence="2" id="KW-1133">Transmembrane helix</keyword>
<keyword evidence="2" id="KW-0812">Transmembrane</keyword>
<keyword evidence="5" id="KW-1185">Reference proteome</keyword>
<organism evidence="4 5">
    <name type="scientific">Eleusine coracana subsp. coracana</name>
    <dbReference type="NCBI Taxonomy" id="191504"/>
    <lineage>
        <taxon>Eukaryota</taxon>
        <taxon>Viridiplantae</taxon>
        <taxon>Streptophyta</taxon>
        <taxon>Embryophyta</taxon>
        <taxon>Tracheophyta</taxon>
        <taxon>Spermatophyta</taxon>
        <taxon>Magnoliopsida</taxon>
        <taxon>Liliopsida</taxon>
        <taxon>Poales</taxon>
        <taxon>Poaceae</taxon>
        <taxon>PACMAD clade</taxon>
        <taxon>Chloridoideae</taxon>
        <taxon>Cynodonteae</taxon>
        <taxon>Eleusininae</taxon>
        <taxon>Eleusine</taxon>
    </lineage>
</organism>
<dbReference type="EMBL" id="BQKI01000009">
    <property type="protein sequence ID" value="GJN03176.1"/>
    <property type="molecule type" value="Genomic_DNA"/>
</dbReference>
<feature type="compositionally biased region" description="Polar residues" evidence="1">
    <location>
        <begin position="118"/>
        <end position="128"/>
    </location>
</feature>
<dbReference type="GO" id="GO:0005525">
    <property type="term" value="F:GTP binding"/>
    <property type="evidence" value="ECO:0007669"/>
    <property type="project" value="InterPro"/>
</dbReference>
<dbReference type="PANTHER" id="PTHR11566">
    <property type="entry name" value="DYNAMIN"/>
    <property type="match status" value="1"/>
</dbReference>
<evidence type="ECO:0000256" key="2">
    <source>
        <dbReference type="SAM" id="Phobius"/>
    </source>
</evidence>
<evidence type="ECO:0000313" key="5">
    <source>
        <dbReference type="Proteomes" id="UP001054889"/>
    </source>
</evidence>
<proteinExistence type="predicted"/>
<dbReference type="GO" id="GO:0005737">
    <property type="term" value="C:cytoplasm"/>
    <property type="evidence" value="ECO:0007669"/>
    <property type="project" value="TreeGrafter"/>
</dbReference>
<dbReference type="PANTHER" id="PTHR11566:SF160">
    <property type="entry name" value="OS04G0381000 PROTEIN"/>
    <property type="match status" value="1"/>
</dbReference>
<dbReference type="InterPro" id="IPR020850">
    <property type="entry name" value="GED_dom"/>
</dbReference>
<gene>
    <name evidence="4" type="primary">ga20586</name>
    <name evidence="4" type="ORF">PR202_ga20586</name>
</gene>
<dbReference type="Gene3D" id="1.20.120.1240">
    <property type="entry name" value="Dynamin, middle domain"/>
    <property type="match status" value="1"/>
</dbReference>
<name>A0AAV5CYB1_ELECO</name>
<accession>A0AAV5CYB1</accession>
<feature type="domain" description="GED" evidence="3">
    <location>
        <begin position="203"/>
        <end position="298"/>
    </location>
</feature>
<reference evidence="4" key="2">
    <citation type="submission" date="2021-12" db="EMBL/GenBank/DDBJ databases">
        <title>Resequencing data analysis of finger millet.</title>
        <authorList>
            <person name="Hatakeyama M."/>
            <person name="Aluri S."/>
            <person name="Balachadran M.T."/>
            <person name="Sivarajan S.R."/>
            <person name="Poveda L."/>
            <person name="Shimizu-Inatsugi R."/>
            <person name="Schlapbach R."/>
            <person name="Sreeman S.M."/>
            <person name="Shimizu K.K."/>
        </authorList>
    </citation>
    <scope>NUCLEOTIDE SEQUENCE</scope>
</reference>
<comment type="caution">
    <text evidence="4">The sequence shown here is derived from an EMBL/GenBank/DDBJ whole genome shotgun (WGS) entry which is preliminary data.</text>
</comment>